<dbReference type="AlphaFoldDB" id="A0AAN8RLD7"/>
<reference evidence="1 2" key="1">
    <citation type="submission" date="2019-10" db="EMBL/GenBank/DDBJ databases">
        <authorList>
            <person name="Palmer J.M."/>
        </authorList>
    </citation>
    <scope>NUCLEOTIDE SEQUENCE [LARGE SCALE GENOMIC DNA]</scope>
    <source>
        <strain evidence="1 2">TWF506</strain>
    </source>
</reference>
<dbReference type="GO" id="GO:0004867">
    <property type="term" value="F:serine-type endopeptidase inhibitor activity"/>
    <property type="evidence" value="ECO:0007669"/>
    <property type="project" value="InterPro"/>
</dbReference>
<comment type="caution">
    <text evidence="1">The sequence shown here is derived from an EMBL/GenBank/DDBJ whole genome shotgun (WGS) entry which is preliminary data.</text>
</comment>
<accession>A0AAN8RLD7</accession>
<dbReference type="Gene3D" id="2.80.10.50">
    <property type="match status" value="1"/>
</dbReference>
<dbReference type="Pfam" id="PF16850">
    <property type="entry name" value="Inhibitor_I66"/>
    <property type="match status" value="1"/>
</dbReference>
<proteinExistence type="predicted"/>
<dbReference type="EMBL" id="JAVHJM010000007">
    <property type="protein sequence ID" value="KAK6510478.1"/>
    <property type="molecule type" value="Genomic_DNA"/>
</dbReference>
<organism evidence="1 2">
    <name type="scientific">Arthrobotrys conoides</name>
    <dbReference type="NCBI Taxonomy" id="74498"/>
    <lineage>
        <taxon>Eukaryota</taxon>
        <taxon>Fungi</taxon>
        <taxon>Dikarya</taxon>
        <taxon>Ascomycota</taxon>
        <taxon>Pezizomycotina</taxon>
        <taxon>Orbiliomycetes</taxon>
        <taxon>Orbiliales</taxon>
        <taxon>Orbiliaceae</taxon>
        <taxon>Arthrobotrys</taxon>
    </lineage>
</organism>
<dbReference type="InterPro" id="IPR031755">
    <property type="entry name" value="Inhibitor_I66"/>
</dbReference>
<name>A0AAN8RLD7_9PEZI</name>
<evidence type="ECO:0000313" key="2">
    <source>
        <dbReference type="Proteomes" id="UP001307849"/>
    </source>
</evidence>
<keyword evidence="2" id="KW-1185">Reference proteome</keyword>
<gene>
    <name evidence="1" type="ORF">TWF506_009584</name>
</gene>
<protein>
    <submittedName>
        <fullName evidence="1">Uncharacterized protein</fullName>
    </submittedName>
</protein>
<dbReference type="Proteomes" id="UP001307849">
    <property type="component" value="Unassembled WGS sequence"/>
</dbReference>
<sequence>MSLHNGRYYIYIHPGADRPARSVFRSRSEDLSLLPKRIFALPAGVTGETWELANSSGGSINLTANEALTGVTPQSPDDGPYAFLLVELAHTIGWKIEKVEGADNRRYIITTKDGELAWTLTDHEDYARGIVIGLEPKNGSPRQVFTFVESKGYAYDDEDYFLSGASRKPAYNKEKEYVPQSRFGYKRNGRGRNFCD</sequence>
<evidence type="ECO:0000313" key="1">
    <source>
        <dbReference type="EMBL" id="KAK6510478.1"/>
    </source>
</evidence>